<comment type="caution">
    <text evidence="1">The sequence shown here is derived from an EMBL/GenBank/DDBJ whole genome shotgun (WGS) entry which is preliminary data.</text>
</comment>
<reference evidence="1" key="1">
    <citation type="submission" date="2023-07" db="EMBL/GenBank/DDBJ databases">
        <title>Degradation of tert-butanol by M. austroafricanum TBA100.</title>
        <authorList>
            <person name="Helbich S."/>
            <person name="Vainshtein Y."/>
        </authorList>
    </citation>
    <scope>NUCLEOTIDE SEQUENCE</scope>
    <source>
        <strain evidence="1">TBA100</strain>
    </source>
</reference>
<proteinExistence type="predicted"/>
<dbReference type="Proteomes" id="UP001172687">
    <property type="component" value="Unassembled WGS sequence"/>
</dbReference>
<evidence type="ECO:0000313" key="1">
    <source>
        <dbReference type="EMBL" id="MDN4521634.1"/>
    </source>
</evidence>
<sequence>MPRPTRIDQIRHQFEQPGLAQHLWKLRADQSRRISRQSRPDTIITVPHFTGSRKDYLLSPVKGSIMLFWAPRGSKVIADLADAYAAGDDDTLRRLSAQAAREMKRHPVASLDEGFQILLDSPMYFDVMYGDKELAGKLTLPQGDAYGAIGFAYNGGAVNDGDFRFVQHQKNSVDANFSTLVVKVPPDLSEIEKLAVEAVPADMTGLNIGEATICPIATGALVAIVVALVTCAGGCEKMGEKLDQIRLSKAQLDTLGPLASARELLAVRREVFEQHGF</sequence>
<name>A0ABT8HLI9_MYCAO</name>
<keyword evidence="2" id="KW-1185">Reference proteome</keyword>
<evidence type="ECO:0000313" key="2">
    <source>
        <dbReference type="Proteomes" id="UP001172687"/>
    </source>
</evidence>
<accession>A0ABT8HLI9</accession>
<protein>
    <submittedName>
        <fullName evidence="1">Uncharacterized protein</fullName>
    </submittedName>
</protein>
<organism evidence="1 2">
    <name type="scientific">Mycolicibacterium austroafricanum</name>
    <name type="common">Mycobacterium austroafricanum</name>
    <dbReference type="NCBI Taxonomy" id="39687"/>
    <lineage>
        <taxon>Bacteria</taxon>
        <taxon>Bacillati</taxon>
        <taxon>Actinomycetota</taxon>
        <taxon>Actinomycetes</taxon>
        <taxon>Mycobacteriales</taxon>
        <taxon>Mycobacteriaceae</taxon>
        <taxon>Mycolicibacterium</taxon>
    </lineage>
</organism>
<dbReference type="RefSeq" id="WP_208676459.1">
    <property type="nucleotide sequence ID" value="NZ_CP070380.1"/>
</dbReference>
<dbReference type="EMBL" id="JAUHTC010000092">
    <property type="protein sequence ID" value="MDN4521634.1"/>
    <property type="molecule type" value="Genomic_DNA"/>
</dbReference>
<gene>
    <name evidence="1" type="ORF">QYF68_28000</name>
</gene>